<evidence type="ECO:0000256" key="4">
    <source>
        <dbReference type="ARBA" id="ARBA00022692"/>
    </source>
</evidence>
<feature type="transmembrane region" description="Helical" evidence="8">
    <location>
        <begin position="20"/>
        <end position="38"/>
    </location>
</feature>
<dbReference type="InterPro" id="IPR000253">
    <property type="entry name" value="FHA_dom"/>
</dbReference>
<evidence type="ECO:0000256" key="1">
    <source>
        <dbReference type="ARBA" id="ARBA00004651"/>
    </source>
</evidence>
<dbReference type="Pfam" id="PF00498">
    <property type="entry name" value="FHA"/>
    <property type="match status" value="1"/>
</dbReference>
<dbReference type="CDD" id="cd00060">
    <property type="entry name" value="FHA"/>
    <property type="match status" value="1"/>
</dbReference>
<keyword evidence="2" id="KW-1003">Cell membrane</keyword>
<dbReference type="Pfam" id="PF06271">
    <property type="entry name" value="RDD"/>
    <property type="match status" value="1"/>
</dbReference>
<sequence>MSAPAADLDRRFYAFAVDRAVAWGVDVAAAVLIVRALGTDQVWAAVGAIAAVVLVVGGVLAVVLGLTGSSPGSLVTSTRVVREDSGGPIGVSAALLRQPVLGVATLPTLGIGLAALAWTVAMDPSGRRRGWHDHLVGSVVVDVRPAPAEEPDVDLGPRHVVNLTAMRLVPVPESAPAPRVARPASPPPAPPVPVPVSAPAPAARHAAAVPAPAPAPAPQNGRQQLGFPLVPEPRPDAEPAGGGAHAAPRPQQWRLGFDTGESVVVDGPVLVGRRPAPRDGEQVAHLVPLPSDDMSLSKTHALVHVTAEGTLVVVDRGSTNGSILIRHGVPRGLAPDRAATLLAGDRVRLGDREMLVEPVH</sequence>
<feature type="domain" description="FHA" evidence="9">
    <location>
        <begin position="269"/>
        <end position="329"/>
    </location>
</feature>
<evidence type="ECO:0000256" key="6">
    <source>
        <dbReference type="ARBA" id="ARBA00023136"/>
    </source>
</evidence>
<evidence type="ECO:0000256" key="3">
    <source>
        <dbReference type="ARBA" id="ARBA00022553"/>
    </source>
</evidence>
<dbReference type="PROSITE" id="PS50006">
    <property type="entry name" value="FHA_DOMAIN"/>
    <property type="match status" value="1"/>
</dbReference>
<dbReference type="PANTHER" id="PTHR36115">
    <property type="entry name" value="PROLINE-RICH ANTIGEN HOMOLOG-RELATED"/>
    <property type="match status" value="1"/>
</dbReference>
<comment type="caution">
    <text evidence="10">The sequence shown here is derived from an EMBL/GenBank/DDBJ whole genome shotgun (WGS) entry which is preliminary data.</text>
</comment>
<evidence type="ECO:0000256" key="8">
    <source>
        <dbReference type="SAM" id="Phobius"/>
    </source>
</evidence>
<keyword evidence="11" id="KW-1185">Reference proteome</keyword>
<organism evidence="10 11">
    <name type="scientific">Nocardioides agri</name>
    <dbReference type="NCBI Taxonomy" id="2682843"/>
    <lineage>
        <taxon>Bacteria</taxon>
        <taxon>Bacillati</taxon>
        <taxon>Actinomycetota</taxon>
        <taxon>Actinomycetes</taxon>
        <taxon>Propionibacteriales</taxon>
        <taxon>Nocardioidaceae</taxon>
        <taxon>Nocardioides</taxon>
    </lineage>
</organism>
<evidence type="ECO:0000256" key="5">
    <source>
        <dbReference type="ARBA" id="ARBA00022989"/>
    </source>
</evidence>
<evidence type="ECO:0000313" key="11">
    <source>
        <dbReference type="Proteomes" id="UP000473525"/>
    </source>
</evidence>
<comment type="subcellular location">
    <subcellularLocation>
        <location evidence="1">Cell membrane</location>
        <topology evidence="1">Multi-pass membrane protein</topology>
    </subcellularLocation>
</comment>
<feature type="region of interest" description="Disordered" evidence="7">
    <location>
        <begin position="175"/>
        <end position="250"/>
    </location>
</feature>
<dbReference type="GO" id="GO:0005886">
    <property type="term" value="C:plasma membrane"/>
    <property type="evidence" value="ECO:0007669"/>
    <property type="project" value="UniProtKB-SubCell"/>
</dbReference>
<dbReference type="AlphaFoldDB" id="A0A6L6XR74"/>
<protein>
    <submittedName>
        <fullName evidence="10">FHA domain-containing protein</fullName>
    </submittedName>
</protein>
<feature type="transmembrane region" description="Helical" evidence="8">
    <location>
        <begin position="100"/>
        <end position="121"/>
    </location>
</feature>
<dbReference type="EMBL" id="WSEK01000004">
    <property type="protein sequence ID" value="MVQ49243.1"/>
    <property type="molecule type" value="Genomic_DNA"/>
</dbReference>
<dbReference type="InterPro" id="IPR010432">
    <property type="entry name" value="RDD"/>
</dbReference>
<evidence type="ECO:0000313" key="10">
    <source>
        <dbReference type="EMBL" id="MVQ49243.1"/>
    </source>
</evidence>
<gene>
    <name evidence="10" type="ORF">GON03_08615</name>
</gene>
<keyword evidence="5 8" id="KW-1133">Transmembrane helix</keyword>
<name>A0A6L6XR74_9ACTN</name>
<dbReference type="SUPFAM" id="SSF49879">
    <property type="entry name" value="SMAD/FHA domain"/>
    <property type="match status" value="1"/>
</dbReference>
<evidence type="ECO:0000256" key="2">
    <source>
        <dbReference type="ARBA" id="ARBA00022475"/>
    </source>
</evidence>
<feature type="compositionally biased region" description="Pro residues" evidence="7">
    <location>
        <begin position="184"/>
        <end position="198"/>
    </location>
</feature>
<dbReference type="InterPro" id="IPR051791">
    <property type="entry name" value="Pra-immunoreactive"/>
</dbReference>
<keyword evidence="6 8" id="KW-0472">Membrane</keyword>
<evidence type="ECO:0000259" key="9">
    <source>
        <dbReference type="PROSITE" id="PS50006"/>
    </source>
</evidence>
<reference evidence="10 11" key="1">
    <citation type="submission" date="2019-12" db="EMBL/GenBank/DDBJ databases">
        <authorList>
            <person name="Huq M.A."/>
        </authorList>
    </citation>
    <scope>NUCLEOTIDE SEQUENCE [LARGE SCALE GENOMIC DNA]</scope>
    <source>
        <strain evidence="10 11">MAH-18</strain>
    </source>
</reference>
<dbReference type="Gene3D" id="2.60.200.20">
    <property type="match status" value="1"/>
</dbReference>
<dbReference type="PANTHER" id="PTHR36115:SF6">
    <property type="entry name" value="PROLINE-RICH ANTIGEN HOMOLOG"/>
    <property type="match status" value="1"/>
</dbReference>
<dbReference type="InterPro" id="IPR008984">
    <property type="entry name" value="SMAD_FHA_dom_sf"/>
</dbReference>
<feature type="transmembrane region" description="Helical" evidence="8">
    <location>
        <begin position="45"/>
        <end position="66"/>
    </location>
</feature>
<keyword evidence="3" id="KW-0597">Phosphoprotein</keyword>
<dbReference type="Proteomes" id="UP000473525">
    <property type="component" value="Unassembled WGS sequence"/>
</dbReference>
<accession>A0A6L6XR74</accession>
<keyword evidence="4 8" id="KW-0812">Transmembrane</keyword>
<proteinExistence type="predicted"/>
<feature type="compositionally biased region" description="Low complexity" evidence="7">
    <location>
        <begin position="199"/>
        <end position="210"/>
    </location>
</feature>
<evidence type="ECO:0000256" key="7">
    <source>
        <dbReference type="SAM" id="MobiDB-lite"/>
    </source>
</evidence>
<dbReference type="RefSeq" id="WP_157341804.1">
    <property type="nucleotide sequence ID" value="NZ_WSEK01000004.1"/>
</dbReference>